<organism evidence="3 4">
    <name type="scientific">Streptomyces djakartensis</name>
    <dbReference type="NCBI Taxonomy" id="68193"/>
    <lineage>
        <taxon>Bacteria</taxon>
        <taxon>Bacillati</taxon>
        <taxon>Actinomycetota</taxon>
        <taxon>Actinomycetes</taxon>
        <taxon>Kitasatosporales</taxon>
        <taxon>Streptomycetaceae</taxon>
        <taxon>Streptomyces</taxon>
    </lineage>
</organism>
<evidence type="ECO:0000259" key="2">
    <source>
        <dbReference type="Pfam" id="PF01609"/>
    </source>
</evidence>
<proteinExistence type="predicted"/>
<dbReference type="InterPro" id="IPR002559">
    <property type="entry name" value="Transposase_11"/>
</dbReference>
<gene>
    <name evidence="3" type="ORF">GCM10010384_67960</name>
</gene>
<sequence>MLVVSWTGRGASSTRSASGPQKGALTGPNLTDRGKNGSKIHLITDRNGLPLSLGISGANMHDSLGLQPLVRGISPIRSRCGPRRRCPAKLHADPYTTALLVDYGTATRAIAGTVQGTSRLVCYGEGVPGDTDCAYRTKHRPARG</sequence>
<evidence type="ECO:0000313" key="3">
    <source>
        <dbReference type="EMBL" id="GGY52590.1"/>
    </source>
</evidence>
<dbReference type="Pfam" id="PF01609">
    <property type="entry name" value="DDE_Tnp_1"/>
    <property type="match status" value="1"/>
</dbReference>
<reference evidence="4" key="1">
    <citation type="journal article" date="2019" name="Int. J. Syst. Evol. Microbiol.">
        <title>The Global Catalogue of Microorganisms (GCM) 10K type strain sequencing project: providing services to taxonomists for standard genome sequencing and annotation.</title>
        <authorList>
            <consortium name="The Broad Institute Genomics Platform"/>
            <consortium name="The Broad Institute Genome Sequencing Center for Infectious Disease"/>
            <person name="Wu L."/>
            <person name="Ma J."/>
        </authorList>
    </citation>
    <scope>NUCLEOTIDE SEQUENCE [LARGE SCALE GENOMIC DNA]</scope>
    <source>
        <strain evidence="4">JCM 4957</strain>
    </source>
</reference>
<feature type="region of interest" description="Disordered" evidence="1">
    <location>
        <begin position="1"/>
        <end position="33"/>
    </location>
</feature>
<keyword evidence="4" id="KW-1185">Reference proteome</keyword>
<dbReference type="Proteomes" id="UP000653308">
    <property type="component" value="Unassembled WGS sequence"/>
</dbReference>
<comment type="caution">
    <text evidence="3">The sequence shown here is derived from an EMBL/GenBank/DDBJ whole genome shotgun (WGS) entry which is preliminary data.</text>
</comment>
<evidence type="ECO:0000256" key="1">
    <source>
        <dbReference type="SAM" id="MobiDB-lite"/>
    </source>
</evidence>
<dbReference type="EMBL" id="BMWE01000039">
    <property type="protein sequence ID" value="GGY52590.1"/>
    <property type="molecule type" value="Genomic_DNA"/>
</dbReference>
<accession>A0ABQ3AKU8</accession>
<name>A0ABQ3AKU8_9ACTN</name>
<feature type="domain" description="Transposase IS4-like" evidence="2">
    <location>
        <begin position="18"/>
        <end position="76"/>
    </location>
</feature>
<protein>
    <recommendedName>
        <fullName evidence="2">Transposase IS4-like domain-containing protein</fullName>
    </recommendedName>
</protein>
<evidence type="ECO:0000313" key="4">
    <source>
        <dbReference type="Proteomes" id="UP000653308"/>
    </source>
</evidence>
<feature type="compositionally biased region" description="Low complexity" evidence="1">
    <location>
        <begin position="7"/>
        <end position="19"/>
    </location>
</feature>